<evidence type="ECO:0000256" key="3">
    <source>
        <dbReference type="ARBA" id="ARBA00023163"/>
    </source>
</evidence>
<sequence>MAMMPQLTLTLPLGFKFQPTDQQLVVDYLQRRVVGESCIIPTVVGLDMEGFDPWHIPGMPLYGDKKWYFFIKTDHVDRTCVRMAPSGSWKTTGTNKTIFVTGAQGVPTAVKRAFVFYLGQPSLETNKTSWIMHEYCLTNPSTEEIVLCKISNKNQHELRAGLYDVAYNLIIHFEPLAMEHPNHVSGIDATAATDDLGDLDEENVSNNTTTTNNF</sequence>
<keyword evidence="4" id="KW-0539">Nucleus</keyword>
<dbReference type="PROSITE" id="PS51005">
    <property type="entry name" value="NAC"/>
    <property type="match status" value="1"/>
</dbReference>
<dbReference type="Gene3D" id="2.170.150.80">
    <property type="entry name" value="NAC domain"/>
    <property type="match status" value="1"/>
</dbReference>
<keyword evidence="7" id="KW-1185">Reference proteome</keyword>
<dbReference type="EnsemblPlants" id="OB10G15200.1">
    <property type="protein sequence ID" value="OB10G15200.1"/>
    <property type="gene ID" value="OB10G15200"/>
</dbReference>
<name>J3N1X2_ORYBR</name>
<dbReference type="InterPro" id="IPR036093">
    <property type="entry name" value="NAC_dom_sf"/>
</dbReference>
<evidence type="ECO:0000259" key="5">
    <source>
        <dbReference type="PROSITE" id="PS51005"/>
    </source>
</evidence>
<keyword evidence="2" id="KW-0238">DNA-binding</keyword>
<evidence type="ECO:0000313" key="6">
    <source>
        <dbReference type="EnsemblPlants" id="OB10G15200.1"/>
    </source>
</evidence>
<dbReference type="InterPro" id="IPR003441">
    <property type="entry name" value="NAC-dom"/>
</dbReference>
<dbReference type="GO" id="GO:0006355">
    <property type="term" value="P:regulation of DNA-templated transcription"/>
    <property type="evidence" value="ECO:0007669"/>
    <property type="project" value="InterPro"/>
</dbReference>
<dbReference type="eggNOG" id="ENOG502QRBC">
    <property type="taxonomic scope" value="Eukaryota"/>
</dbReference>
<feature type="domain" description="NAC" evidence="5">
    <location>
        <begin position="11"/>
        <end position="153"/>
    </location>
</feature>
<dbReference type="Gramene" id="OB10G15200.1">
    <property type="protein sequence ID" value="OB10G15200.1"/>
    <property type="gene ID" value="OB10G15200"/>
</dbReference>
<evidence type="ECO:0000313" key="7">
    <source>
        <dbReference type="Proteomes" id="UP000006038"/>
    </source>
</evidence>
<dbReference type="PANTHER" id="PTHR31719:SF94">
    <property type="entry name" value="PROTEIN ATAF2"/>
    <property type="match status" value="1"/>
</dbReference>
<dbReference type="HOGENOM" id="CLU_035664_10_0_1"/>
<dbReference type="STRING" id="4533.J3N1X2"/>
<dbReference type="SUPFAM" id="SSF101941">
    <property type="entry name" value="NAC domain"/>
    <property type="match status" value="1"/>
</dbReference>
<keyword evidence="1" id="KW-0805">Transcription regulation</keyword>
<dbReference type="Proteomes" id="UP000006038">
    <property type="component" value="Chromosome 10"/>
</dbReference>
<reference evidence="6" key="2">
    <citation type="submission" date="2013-04" db="UniProtKB">
        <authorList>
            <consortium name="EnsemblPlants"/>
        </authorList>
    </citation>
    <scope>IDENTIFICATION</scope>
</reference>
<evidence type="ECO:0000256" key="4">
    <source>
        <dbReference type="ARBA" id="ARBA00023242"/>
    </source>
</evidence>
<accession>J3N1X2</accession>
<dbReference type="GeneID" id="121055483"/>
<dbReference type="Pfam" id="PF02365">
    <property type="entry name" value="NAM"/>
    <property type="match status" value="1"/>
</dbReference>
<dbReference type="GO" id="GO:0005737">
    <property type="term" value="C:cytoplasm"/>
    <property type="evidence" value="ECO:0007669"/>
    <property type="project" value="EnsemblPlants"/>
</dbReference>
<organism evidence="6">
    <name type="scientific">Oryza brachyantha</name>
    <name type="common">malo sina</name>
    <dbReference type="NCBI Taxonomy" id="4533"/>
    <lineage>
        <taxon>Eukaryota</taxon>
        <taxon>Viridiplantae</taxon>
        <taxon>Streptophyta</taxon>
        <taxon>Embryophyta</taxon>
        <taxon>Tracheophyta</taxon>
        <taxon>Spermatophyta</taxon>
        <taxon>Magnoliopsida</taxon>
        <taxon>Liliopsida</taxon>
        <taxon>Poales</taxon>
        <taxon>Poaceae</taxon>
        <taxon>BOP clade</taxon>
        <taxon>Oryzoideae</taxon>
        <taxon>Oryzeae</taxon>
        <taxon>Oryzinae</taxon>
        <taxon>Oryza</taxon>
    </lineage>
</organism>
<dbReference type="KEGG" id="obr:121055483"/>
<proteinExistence type="predicted"/>
<dbReference type="OMA" id="MHEYCLT"/>
<evidence type="ECO:0000256" key="1">
    <source>
        <dbReference type="ARBA" id="ARBA00023015"/>
    </source>
</evidence>
<dbReference type="PANTHER" id="PTHR31719">
    <property type="entry name" value="NAC TRANSCRIPTION FACTOR 56"/>
    <property type="match status" value="1"/>
</dbReference>
<keyword evidence="3" id="KW-0804">Transcription</keyword>
<protein>
    <recommendedName>
        <fullName evidence="5">NAC domain-containing protein</fullName>
    </recommendedName>
</protein>
<dbReference type="GO" id="GO:0043565">
    <property type="term" value="F:sequence-specific DNA binding"/>
    <property type="evidence" value="ECO:0007669"/>
    <property type="project" value="EnsemblPlants"/>
</dbReference>
<dbReference type="AlphaFoldDB" id="J3N1X2"/>
<reference evidence="6" key="1">
    <citation type="journal article" date="2013" name="Nat. Commun.">
        <title>Whole-genome sequencing of Oryza brachyantha reveals mechanisms underlying Oryza genome evolution.</title>
        <authorList>
            <person name="Chen J."/>
            <person name="Huang Q."/>
            <person name="Gao D."/>
            <person name="Wang J."/>
            <person name="Lang Y."/>
            <person name="Liu T."/>
            <person name="Li B."/>
            <person name="Bai Z."/>
            <person name="Luis Goicoechea J."/>
            <person name="Liang C."/>
            <person name="Chen C."/>
            <person name="Zhang W."/>
            <person name="Sun S."/>
            <person name="Liao Y."/>
            <person name="Zhang X."/>
            <person name="Yang L."/>
            <person name="Song C."/>
            <person name="Wang M."/>
            <person name="Shi J."/>
            <person name="Liu G."/>
            <person name="Liu J."/>
            <person name="Zhou H."/>
            <person name="Zhou W."/>
            <person name="Yu Q."/>
            <person name="An N."/>
            <person name="Chen Y."/>
            <person name="Cai Q."/>
            <person name="Wang B."/>
            <person name="Liu B."/>
            <person name="Min J."/>
            <person name="Huang Y."/>
            <person name="Wu H."/>
            <person name="Li Z."/>
            <person name="Zhang Y."/>
            <person name="Yin Y."/>
            <person name="Song W."/>
            <person name="Jiang J."/>
            <person name="Jackson S.A."/>
            <person name="Wing R.A."/>
            <person name="Wang J."/>
            <person name="Chen M."/>
        </authorList>
    </citation>
    <scope>NUCLEOTIDE SEQUENCE [LARGE SCALE GENOMIC DNA]</scope>
    <source>
        <strain evidence="6">cv. IRGC 101232</strain>
    </source>
</reference>
<dbReference type="RefSeq" id="XP_040383912.1">
    <property type="nucleotide sequence ID" value="XM_040527978.1"/>
</dbReference>
<evidence type="ECO:0000256" key="2">
    <source>
        <dbReference type="ARBA" id="ARBA00023125"/>
    </source>
</evidence>
<dbReference type="OrthoDB" id="10346317at2759"/>
<gene>
    <name evidence="6" type="primary">LOC121055483</name>
</gene>